<evidence type="ECO:0000313" key="2">
    <source>
        <dbReference type="EMBL" id="KFB52422.1"/>
    </source>
</evidence>
<name>A0A084WQC8_ANOSI</name>
<dbReference type="VEuPathDB" id="VectorBase:ASIC020662"/>
<evidence type="ECO:0000313" key="4">
    <source>
        <dbReference type="Proteomes" id="UP000030765"/>
    </source>
</evidence>
<reference evidence="2 4" key="1">
    <citation type="journal article" date="2014" name="BMC Genomics">
        <title>Genome sequence of Anopheles sinensis provides insight into genetics basis of mosquito competence for malaria parasites.</title>
        <authorList>
            <person name="Zhou D."/>
            <person name="Zhang D."/>
            <person name="Ding G."/>
            <person name="Shi L."/>
            <person name="Hou Q."/>
            <person name="Ye Y."/>
            <person name="Xu Y."/>
            <person name="Zhou H."/>
            <person name="Xiong C."/>
            <person name="Li S."/>
            <person name="Yu J."/>
            <person name="Hong S."/>
            <person name="Yu X."/>
            <person name="Zou P."/>
            <person name="Chen C."/>
            <person name="Chang X."/>
            <person name="Wang W."/>
            <person name="Lv Y."/>
            <person name="Sun Y."/>
            <person name="Ma L."/>
            <person name="Shen B."/>
            <person name="Zhu C."/>
        </authorList>
    </citation>
    <scope>NUCLEOTIDE SEQUENCE [LARGE SCALE GENOMIC DNA]</scope>
</reference>
<accession>A0A084WQC8</accession>
<gene>
    <name evidence="2" type="ORF">ZHAS_00020662</name>
</gene>
<dbReference type="EnsemblMetazoa" id="ASIC020662-RA">
    <property type="protein sequence ID" value="ASIC020662-PA"/>
    <property type="gene ID" value="ASIC020662"/>
</dbReference>
<organism evidence="2">
    <name type="scientific">Anopheles sinensis</name>
    <name type="common">Mosquito</name>
    <dbReference type="NCBI Taxonomy" id="74873"/>
    <lineage>
        <taxon>Eukaryota</taxon>
        <taxon>Metazoa</taxon>
        <taxon>Ecdysozoa</taxon>
        <taxon>Arthropoda</taxon>
        <taxon>Hexapoda</taxon>
        <taxon>Insecta</taxon>
        <taxon>Pterygota</taxon>
        <taxon>Neoptera</taxon>
        <taxon>Endopterygota</taxon>
        <taxon>Diptera</taxon>
        <taxon>Nematocera</taxon>
        <taxon>Culicoidea</taxon>
        <taxon>Culicidae</taxon>
        <taxon>Anophelinae</taxon>
        <taxon>Anopheles</taxon>
    </lineage>
</organism>
<evidence type="ECO:0000313" key="3">
    <source>
        <dbReference type="EnsemblMetazoa" id="ASIC020662-PA"/>
    </source>
</evidence>
<keyword evidence="4" id="KW-1185">Reference proteome</keyword>
<feature type="region of interest" description="Disordered" evidence="1">
    <location>
        <begin position="78"/>
        <end position="100"/>
    </location>
</feature>
<dbReference type="EMBL" id="KE525392">
    <property type="protein sequence ID" value="KFB52422.1"/>
    <property type="molecule type" value="Genomic_DNA"/>
</dbReference>
<dbReference type="AlphaFoldDB" id="A0A084WQC8"/>
<proteinExistence type="predicted"/>
<sequence>MLCRSAIWETGTQPDPKVEIFRSTIPARVSLCYFSLCPSFWPAPQHNAVLNNNDSGAFPPQCRVEAEVRKGTKGAIRNTRGVAKGSKGSGERAMGKVKKP</sequence>
<dbReference type="EMBL" id="ATLV01025520">
    <property type="status" value="NOT_ANNOTATED_CDS"/>
    <property type="molecule type" value="Genomic_DNA"/>
</dbReference>
<evidence type="ECO:0000256" key="1">
    <source>
        <dbReference type="SAM" id="MobiDB-lite"/>
    </source>
</evidence>
<reference evidence="3" key="2">
    <citation type="submission" date="2020-05" db="UniProtKB">
        <authorList>
            <consortium name="EnsemblMetazoa"/>
        </authorList>
    </citation>
    <scope>IDENTIFICATION</scope>
</reference>
<dbReference type="Proteomes" id="UP000030765">
    <property type="component" value="Unassembled WGS sequence"/>
</dbReference>
<protein>
    <submittedName>
        <fullName evidence="2 3">ADP-L-glycero-D-mannoheptose-6-epimerase</fullName>
    </submittedName>
</protein>